<dbReference type="PANTHER" id="PTHR46163:SF17">
    <property type="entry name" value="DNA-DIRECTED DNA POLYMERASE-RELATED"/>
    <property type="match status" value="1"/>
</dbReference>
<dbReference type="PROSITE" id="PS50056">
    <property type="entry name" value="TYR_PHOSPHATASE_2"/>
    <property type="match status" value="1"/>
</dbReference>
<accession>A0A090L4C4</accession>
<dbReference type="STRING" id="34506.A0A090L4C4"/>
<dbReference type="WBParaSite" id="SRAE_1000289900.1">
    <property type="protein sequence ID" value="SRAE_1000289900.1"/>
    <property type="gene ID" value="WBGene00259516"/>
</dbReference>
<evidence type="ECO:0000259" key="2">
    <source>
        <dbReference type="PROSITE" id="PS50055"/>
    </source>
</evidence>
<feature type="transmembrane region" description="Helical" evidence="1">
    <location>
        <begin position="421"/>
        <end position="443"/>
    </location>
</feature>
<dbReference type="InterPro" id="IPR056005">
    <property type="entry name" value="DUF7583"/>
</dbReference>
<evidence type="ECO:0000256" key="1">
    <source>
        <dbReference type="SAM" id="Phobius"/>
    </source>
</evidence>
<dbReference type="GeneID" id="36377011"/>
<reference evidence="6" key="2">
    <citation type="submission" date="2020-12" db="UniProtKB">
        <authorList>
            <consortium name="WormBaseParasite"/>
        </authorList>
    </citation>
    <scope>IDENTIFICATION</scope>
</reference>
<keyword evidence="1" id="KW-0812">Transmembrane</keyword>
<dbReference type="CTD" id="36377011"/>
<evidence type="ECO:0000259" key="3">
    <source>
        <dbReference type="PROSITE" id="PS50056"/>
    </source>
</evidence>
<dbReference type="EMBL" id="LN609528">
    <property type="protein sequence ID" value="CEF64646.1"/>
    <property type="molecule type" value="Genomic_DNA"/>
</dbReference>
<dbReference type="Pfam" id="PF00102">
    <property type="entry name" value="Y_phosphatase"/>
    <property type="match status" value="2"/>
</dbReference>
<dbReference type="SUPFAM" id="SSF52799">
    <property type="entry name" value="(Phosphotyrosine protein) phosphatases II"/>
    <property type="match status" value="2"/>
</dbReference>
<evidence type="ECO:0000313" key="7">
    <source>
        <dbReference type="WormBase" id="SRAE_1000289900"/>
    </source>
</evidence>
<keyword evidence="1" id="KW-1133">Transmembrane helix</keyword>
<dbReference type="RefSeq" id="XP_024503847.1">
    <property type="nucleotide sequence ID" value="XM_024650028.1"/>
</dbReference>
<keyword evidence="5" id="KW-1185">Reference proteome</keyword>
<feature type="domain" description="Tyrosine-protein phosphatase" evidence="2">
    <location>
        <begin position="484"/>
        <end position="733"/>
    </location>
</feature>
<dbReference type="PROSITE" id="PS50055">
    <property type="entry name" value="TYR_PHOSPHATASE_PTP"/>
    <property type="match status" value="2"/>
</dbReference>
<sequence>MEDIDKPKVLLNVPVMINIYHPLILTNCQKQLIKYTSKNIRSIKSFNNYQKIKKNESKWIIVYLNSIDLTLENLCGPIKKNNKTLNYSDWGFPLTLNQLPSSYNEKKTYNAQFRDKPIILSCGNEDLVYISKNENRIIKDFNYKKDQLYKGDMIYGFRRKNFLNKTDIVQPCGGLKVIHKFPKIGIKDKNERKIIVNKIELKFIKILFANDSYQFQYIFENHTSNPNFFKYTNTTINEEKFIENDNFVFLRQKTINSDKKIIIDSFQIINFILACSNCENNKSTIEQKFFFGPSENTTIVRLSIFYDPNVVKNIKPNCSIDEISFGYLNLITFNNSTFNVNELKNNTFFKNFTKTGNFIVYDKNVDITLNCTYKTPTGYYYIVKKYKKSIQFQRNKINLKKRENIKKFNENDVETLSINNIIIIIVILIFSILFIICGIYYLCSNKKFSRFFHVRKLKKLYPNIYDFWNFVKEVDIEYYIEELKDKNCLPKMVSKINFKVIMSGCDTFKISDGEHNIKSIVSSQKNEDKKFYAHYVYSIAPDRTYIISDGPRKETISIFWKMIILEKVSTILFISSQISEIDSEFIKQYLNVECQFSDEVTIFIQDKYVIKHLTTTVLRLKVSIDEYQDYPVTVFVVDNWGINEILESSTNLIDLYEEIRNETDESPVLIHETNMSGSRTFTFVYFASIVESFINNKKIVDPMKIVKAIKEQRSGGSLSSIESAFLLYCIIEYFMLKGILLEDENTILFMSNCTNYIRSLQNKILSIDEKKSSFLAYINNLDLEKIKAFDDLIQRTYILPDKILKVICSQFYYALEEEKLNQLKGYKKIRYENVPLLDEFYLYYSSNHVTLQQIYQNYLYVNHFFYPIKNNKYRKIIMSQAPSLESFVNFYKMIYEQKVSIIVALVNVEEYNSGSWEIYFPLNQMEYVVGDFVINKVSEKSNISNGVYAIKYLLKIKNYPPETNVYFTLLHYEGCPTDGLATTPEGYFSIYYTILSSSCDRPILIHDTAGISRTGIMSLITYMIDNIENSRPFDPSIDLLILRQHRYGAVATVGQFLMALQVVCYYYKNFIDKLEDDMYIKINSVLSQEISFWRDRNSEIKKK</sequence>
<proteinExistence type="predicted"/>
<protein>
    <submittedName>
        <fullName evidence="4">Protein-tyrosine phosphatase, receptor/non-receptor type domain and Protein-tyrosine/Dual specificity phosphatase domain and Protein-tyrosine phosphatase, catalytic domain-containing protein</fullName>
    </submittedName>
</protein>
<dbReference type="SMART" id="SM00404">
    <property type="entry name" value="PTPc_motif"/>
    <property type="match status" value="2"/>
</dbReference>
<dbReference type="Pfam" id="PF24486">
    <property type="entry name" value="DUF7583"/>
    <property type="match status" value="1"/>
</dbReference>
<dbReference type="SMART" id="SM00194">
    <property type="entry name" value="PTPc"/>
    <property type="match status" value="1"/>
</dbReference>
<dbReference type="Proteomes" id="UP000035682">
    <property type="component" value="Unplaced"/>
</dbReference>
<dbReference type="InterPro" id="IPR029021">
    <property type="entry name" value="Prot-tyrosine_phosphatase-like"/>
</dbReference>
<keyword evidence="4" id="KW-0675">Receptor</keyword>
<dbReference type="Gene3D" id="3.90.190.10">
    <property type="entry name" value="Protein tyrosine phosphatase superfamily"/>
    <property type="match status" value="2"/>
</dbReference>
<dbReference type="InterPro" id="IPR000387">
    <property type="entry name" value="Tyr_Pase_dom"/>
</dbReference>
<name>A0A090L4C4_STRRB</name>
<organism evidence="4">
    <name type="scientific">Strongyloides ratti</name>
    <name type="common">Parasitic roundworm</name>
    <dbReference type="NCBI Taxonomy" id="34506"/>
    <lineage>
        <taxon>Eukaryota</taxon>
        <taxon>Metazoa</taxon>
        <taxon>Ecdysozoa</taxon>
        <taxon>Nematoda</taxon>
        <taxon>Chromadorea</taxon>
        <taxon>Rhabditida</taxon>
        <taxon>Tylenchina</taxon>
        <taxon>Panagrolaimomorpha</taxon>
        <taxon>Strongyloidoidea</taxon>
        <taxon>Strongyloididae</taxon>
        <taxon>Strongyloides</taxon>
    </lineage>
</organism>
<dbReference type="OrthoDB" id="5870053at2759"/>
<feature type="domain" description="Tyrosine-protein phosphatase" evidence="2">
    <location>
        <begin position="827"/>
        <end position="1066"/>
    </location>
</feature>
<dbReference type="PANTHER" id="PTHR46163">
    <property type="entry name" value="TYROSINE-PROTEIN PHOSPHATASE-RELATED"/>
    <property type="match status" value="1"/>
</dbReference>
<dbReference type="InterPro" id="IPR000242">
    <property type="entry name" value="PTP_cat"/>
</dbReference>
<dbReference type="AlphaFoldDB" id="A0A090L4C4"/>
<keyword evidence="1" id="KW-0472">Membrane</keyword>
<reference evidence="4 5" key="1">
    <citation type="submission" date="2014-09" db="EMBL/GenBank/DDBJ databases">
        <authorList>
            <person name="Martin A.A."/>
        </authorList>
    </citation>
    <scope>NUCLEOTIDE SEQUENCE</scope>
    <source>
        <strain evidence="5">ED321</strain>
        <strain evidence="4">ED321 Heterogonic</strain>
    </source>
</reference>
<evidence type="ECO:0000313" key="4">
    <source>
        <dbReference type="EMBL" id="CEF64646.1"/>
    </source>
</evidence>
<feature type="domain" description="Tyrosine specific protein phosphatases" evidence="3">
    <location>
        <begin position="985"/>
        <end position="1057"/>
    </location>
</feature>
<evidence type="ECO:0000313" key="5">
    <source>
        <dbReference type="Proteomes" id="UP000035682"/>
    </source>
</evidence>
<dbReference type="GO" id="GO:0004725">
    <property type="term" value="F:protein tyrosine phosphatase activity"/>
    <property type="evidence" value="ECO:0007669"/>
    <property type="project" value="InterPro"/>
</dbReference>
<dbReference type="InterPro" id="IPR003595">
    <property type="entry name" value="Tyr_Pase_cat"/>
</dbReference>
<dbReference type="WormBase" id="SRAE_1000289900">
    <property type="protein sequence ID" value="SRP06741"/>
    <property type="gene ID" value="WBGene00259516"/>
</dbReference>
<dbReference type="CDD" id="cd00047">
    <property type="entry name" value="PTPc"/>
    <property type="match status" value="1"/>
</dbReference>
<gene>
    <name evidence="4 6 7" type="ORF">SRAE_1000289900</name>
</gene>
<dbReference type="InterPro" id="IPR052782">
    <property type="entry name" value="Oocyte-zygote_transition_reg"/>
</dbReference>
<evidence type="ECO:0000313" key="6">
    <source>
        <dbReference type="WBParaSite" id="SRAE_1000289900.1"/>
    </source>
</evidence>